<name>A0AA97D6I3_9FIRM</name>
<dbReference type="AlphaFoldDB" id="A0AA97D6I3"/>
<reference evidence="2" key="3">
    <citation type="submission" date="2024-06" db="EMBL/GenBank/DDBJ databases">
        <authorList>
            <person name="Zeng C."/>
        </authorList>
    </citation>
    <scope>NUCLEOTIDE SEQUENCE [LARGE SCALE GENOMIC DNA]</scope>
    <source>
        <strain evidence="2">ZCY20-5</strain>
    </source>
</reference>
<dbReference type="PANTHER" id="PTHR34351:SF2">
    <property type="entry name" value="DUF58 DOMAIN-CONTAINING PROTEIN"/>
    <property type="match status" value="1"/>
</dbReference>
<dbReference type="Proteomes" id="UP001300604">
    <property type="component" value="Chromosome"/>
</dbReference>
<gene>
    <name evidence="1" type="ORF">PXC00_09735</name>
</gene>
<reference evidence="1 2" key="2">
    <citation type="submission" date="2024-06" db="EMBL/GenBank/DDBJ databases">
        <title>Caproicibacterium argilliputei sp. nov, a novel caproic acid producing anaerobic bacterium isolated from pit mud.</title>
        <authorList>
            <person name="Xia S."/>
        </authorList>
    </citation>
    <scope>NUCLEOTIDE SEQUENCE [LARGE SCALE GENOMIC DNA]</scope>
    <source>
        <strain evidence="1 2">ZCY20-5</strain>
    </source>
</reference>
<dbReference type="EMBL" id="CP135996">
    <property type="protein sequence ID" value="WOC31490.1"/>
    <property type="molecule type" value="Genomic_DNA"/>
</dbReference>
<evidence type="ECO:0000313" key="2">
    <source>
        <dbReference type="Proteomes" id="UP001300604"/>
    </source>
</evidence>
<evidence type="ECO:0000313" key="1">
    <source>
        <dbReference type="EMBL" id="WOC31490.1"/>
    </source>
</evidence>
<dbReference type="KEGG" id="carl:PXC00_09735"/>
<proteinExistence type="predicted"/>
<organism evidence="1 2">
    <name type="scientific">Caproicibacterium argilliputei</name>
    <dbReference type="NCBI Taxonomy" id="3030016"/>
    <lineage>
        <taxon>Bacteria</taxon>
        <taxon>Bacillati</taxon>
        <taxon>Bacillota</taxon>
        <taxon>Clostridia</taxon>
        <taxon>Eubacteriales</taxon>
        <taxon>Oscillospiraceae</taxon>
        <taxon>Caproicibacterium</taxon>
    </lineage>
</organism>
<reference evidence="2" key="1">
    <citation type="submission" date="2024-06" db="EMBL/GenBank/DDBJ databases">
        <title>Caproicibacterium argilliputei sp. nov, a novel caproic acid producing anaerobic bacterium isolated from pit mud.</title>
        <authorList>
            <person name="Zeng C."/>
        </authorList>
    </citation>
    <scope>NUCLEOTIDE SEQUENCE [LARGE SCALE GENOMIC DNA]</scope>
    <source>
        <strain evidence="2">ZCY20-5</strain>
    </source>
</reference>
<dbReference type="PANTHER" id="PTHR34351">
    <property type="entry name" value="SLR1927 PROTEIN-RELATED"/>
    <property type="match status" value="1"/>
</dbReference>
<protein>
    <submittedName>
        <fullName evidence="1">DUF58 domain-containing protein</fullName>
    </submittedName>
</protein>
<keyword evidence="2" id="KW-1185">Reference proteome</keyword>
<sequence length="372" mass="40169">MTGARVAYALALLGAALFLIFYTGSFSLFLLLFLLVLPLCSFFLLLPAKKHLSCTVRQQSRAVRQGETAVFQLCVRSTSRIPTGQLILRYTCRNTLTSEHFRQKLRFPVSAGENIIQIPVASPYCGKLELTIEKAAVCDLFGLFDRNCAIPQKMLYALVLPNLPNLQIAAASAADAAWDSAEYDPHHAGNDASEPFEIREYLPGDRLNSIHWKLSEKRGSLMVRQGSLPLPAGPDLLLELQEAPPEVCSCAAETVLALSHALLAGGQQHRLLWFGSGTLHTVAIVSETAAEEATAGLLSAEPQQAASALASRVPENGRQLLYITSGTEIPWHLLPESAFVFCCGQAAPPDAPCRCCGVTPSSLADTLDGLQL</sequence>
<dbReference type="RefSeq" id="WP_275846222.1">
    <property type="nucleotide sequence ID" value="NZ_CP135996.1"/>
</dbReference>
<accession>A0AA97D6I3</accession>